<dbReference type="AlphaFoldDB" id="A0A455UBG7"/>
<dbReference type="EMBL" id="AP019514">
    <property type="protein sequence ID" value="BBI61648.1"/>
    <property type="molecule type" value="Genomic_DNA"/>
</dbReference>
<proteinExistence type="predicted"/>
<dbReference type="KEGG" id="hsr:HSBAA_29540"/>
<accession>A0A455UBG7</accession>
<name>A0A455UBG7_9GAMM</name>
<gene>
    <name evidence="1" type="ORF">HSBAA_29540</name>
</gene>
<evidence type="ECO:0000313" key="2">
    <source>
        <dbReference type="Proteomes" id="UP000320231"/>
    </source>
</evidence>
<reference evidence="1 2" key="1">
    <citation type="journal article" date="2019" name="Microbiol. Resour. Announc.">
        <title>Complete Genome Sequence of Halomonas sulfidaeris Strain Esulfide1 Isolated from a Metal Sulfide Rock at a Depth of 2,200 Meters, Obtained Using Nanopore Sequencing.</title>
        <authorList>
            <person name="Saito M."/>
            <person name="Nishigata A."/>
            <person name="Galipon J."/>
            <person name="Arakawa K."/>
        </authorList>
    </citation>
    <scope>NUCLEOTIDE SEQUENCE [LARGE SCALE GENOMIC DNA]</scope>
    <source>
        <strain evidence="1 2">ATCC BAA-803</strain>
    </source>
</reference>
<sequence length="61" mass="7254">MTFRGFLDGLNDWLVGQPQRIEFWGGEPLVYWKKLKLLVPALRERFPDSPVYDDHQWFTSG</sequence>
<protein>
    <submittedName>
        <fullName evidence="1">Uncharacterized protein</fullName>
    </submittedName>
</protein>
<organism evidence="1 2">
    <name type="scientific">Vreelandella sulfidaeris</name>
    <dbReference type="NCBI Taxonomy" id="115553"/>
    <lineage>
        <taxon>Bacteria</taxon>
        <taxon>Pseudomonadati</taxon>
        <taxon>Pseudomonadota</taxon>
        <taxon>Gammaproteobacteria</taxon>
        <taxon>Oceanospirillales</taxon>
        <taxon>Halomonadaceae</taxon>
        <taxon>Vreelandella</taxon>
    </lineage>
</organism>
<dbReference type="Proteomes" id="UP000320231">
    <property type="component" value="Chromosome"/>
</dbReference>
<evidence type="ECO:0000313" key="1">
    <source>
        <dbReference type="EMBL" id="BBI61648.1"/>
    </source>
</evidence>